<name>A0A8H4QMT1_9AGAR</name>
<feature type="region of interest" description="Disordered" evidence="1">
    <location>
        <begin position="51"/>
        <end position="71"/>
    </location>
</feature>
<accession>A0A8H4QMT1</accession>
<evidence type="ECO:0000313" key="4">
    <source>
        <dbReference type="Proteomes" id="UP000521872"/>
    </source>
</evidence>
<protein>
    <submittedName>
        <fullName evidence="3">Uncharacterized protein</fullName>
    </submittedName>
</protein>
<dbReference type="AlphaFoldDB" id="A0A8H4QMT1"/>
<evidence type="ECO:0000256" key="1">
    <source>
        <dbReference type="SAM" id="MobiDB-lite"/>
    </source>
</evidence>
<evidence type="ECO:0000313" key="3">
    <source>
        <dbReference type="EMBL" id="KAF4613786.1"/>
    </source>
</evidence>
<reference evidence="3 4" key="1">
    <citation type="submission" date="2019-12" db="EMBL/GenBank/DDBJ databases">
        <authorList>
            <person name="Floudas D."/>
            <person name="Bentzer J."/>
            <person name="Ahren D."/>
            <person name="Johansson T."/>
            <person name="Persson P."/>
            <person name="Tunlid A."/>
        </authorList>
    </citation>
    <scope>NUCLEOTIDE SEQUENCE [LARGE SCALE GENOMIC DNA]</scope>
    <source>
        <strain evidence="3 4">CBS 102.39</strain>
    </source>
</reference>
<keyword evidence="2" id="KW-0812">Transmembrane</keyword>
<evidence type="ECO:0000256" key="2">
    <source>
        <dbReference type="SAM" id="Phobius"/>
    </source>
</evidence>
<sequence length="259" mass="27864">MGTNGGGIAFIAVVVILIIIIIVACTAVVYILRQDMADDEEALTRADRGRFQARRSKYPRSPQSWLPGILHGQNPRIKVSKASSDKPRNLAGRGWFRAASGADWEPETAADDSPSNTPRQNTFAHMRMLDGDGGTSYDTPRASTIDTYSRLSPSGSDTASTTRFDPHAVRGLSYAEHSGPGVIPSIHSQLYSTTSSPSLSPVMTPNESSATVLASRGLMQADHSQTNISVVDVVRSGPFSESQPNLRRFEGGTKFIEGL</sequence>
<proteinExistence type="predicted"/>
<keyword evidence="4" id="KW-1185">Reference proteome</keyword>
<keyword evidence="2" id="KW-0472">Membrane</keyword>
<feature type="region of interest" description="Disordered" evidence="1">
    <location>
        <begin position="102"/>
        <end position="121"/>
    </location>
</feature>
<gene>
    <name evidence="3" type="ORF">D9613_007959</name>
</gene>
<feature type="transmembrane region" description="Helical" evidence="2">
    <location>
        <begin position="6"/>
        <end position="32"/>
    </location>
</feature>
<feature type="region of interest" description="Disordered" evidence="1">
    <location>
        <begin position="130"/>
        <end position="163"/>
    </location>
</feature>
<keyword evidence="2" id="KW-1133">Transmembrane helix</keyword>
<dbReference type="Proteomes" id="UP000521872">
    <property type="component" value="Unassembled WGS sequence"/>
</dbReference>
<feature type="compositionally biased region" description="Polar residues" evidence="1">
    <location>
        <begin position="136"/>
        <end position="163"/>
    </location>
</feature>
<dbReference type="EMBL" id="JAACJL010000045">
    <property type="protein sequence ID" value="KAF4613786.1"/>
    <property type="molecule type" value="Genomic_DNA"/>
</dbReference>
<comment type="caution">
    <text evidence="3">The sequence shown here is derived from an EMBL/GenBank/DDBJ whole genome shotgun (WGS) entry which is preliminary data.</text>
</comment>
<organism evidence="3 4">
    <name type="scientific">Agrocybe pediades</name>
    <dbReference type="NCBI Taxonomy" id="84607"/>
    <lineage>
        <taxon>Eukaryota</taxon>
        <taxon>Fungi</taxon>
        <taxon>Dikarya</taxon>
        <taxon>Basidiomycota</taxon>
        <taxon>Agaricomycotina</taxon>
        <taxon>Agaricomycetes</taxon>
        <taxon>Agaricomycetidae</taxon>
        <taxon>Agaricales</taxon>
        <taxon>Agaricineae</taxon>
        <taxon>Strophariaceae</taxon>
        <taxon>Agrocybe</taxon>
    </lineage>
</organism>